<dbReference type="AlphaFoldDB" id="A0AAV2FVT3"/>
<keyword evidence="2" id="KW-1185">Reference proteome</keyword>
<sequence>MKQVGCERTLPRLPIVSGPTSNDGGKAMGMRSLEFDHLLKERPNSAAELAMTEEMVTGFLSLVAQDAYARKIPSISFQVLVCYDKFVHEKPKERIHLCWNIRAPHHLMRKVVDTG</sequence>
<gene>
    <name evidence="1" type="ORF">LTRI10_LOCUS41548</name>
</gene>
<evidence type="ECO:0000313" key="2">
    <source>
        <dbReference type="Proteomes" id="UP001497516"/>
    </source>
</evidence>
<organism evidence="1 2">
    <name type="scientific">Linum trigynum</name>
    <dbReference type="NCBI Taxonomy" id="586398"/>
    <lineage>
        <taxon>Eukaryota</taxon>
        <taxon>Viridiplantae</taxon>
        <taxon>Streptophyta</taxon>
        <taxon>Embryophyta</taxon>
        <taxon>Tracheophyta</taxon>
        <taxon>Spermatophyta</taxon>
        <taxon>Magnoliopsida</taxon>
        <taxon>eudicotyledons</taxon>
        <taxon>Gunneridae</taxon>
        <taxon>Pentapetalae</taxon>
        <taxon>rosids</taxon>
        <taxon>fabids</taxon>
        <taxon>Malpighiales</taxon>
        <taxon>Linaceae</taxon>
        <taxon>Linum</taxon>
    </lineage>
</organism>
<name>A0AAV2FVT3_9ROSI</name>
<evidence type="ECO:0000313" key="1">
    <source>
        <dbReference type="EMBL" id="CAL1401495.1"/>
    </source>
</evidence>
<protein>
    <submittedName>
        <fullName evidence="1">Uncharacterized protein</fullName>
    </submittedName>
</protein>
<proteinExistence type="predicted"/>
<reference evidence="1 2" key="1">
    <citation type="submission" date="2024-04" db="EMBL/GenBank/DDBJ databases">
        <authorList>
            <person name="Fracassetti M."/>
        </authorList>
    </citation>
    <scope>NUCLEOTIDE SEQUENCE [LARGE SCALE GENOMIC DNA]</scope>
</reference>
<dbReference type="EMBL" id="OZ034820">
    <property type="protein sequence ID" value="CAL1401495.1"/>
    <property type="molecule type" value="Genomic_DNA"/>
</dbReference>
<dbReference type="Proteomes" id="UP001497516">
    <property type="component" value="Chromosome 7"/>
</dbReference>
<accession>A0AAV2FVT3</accession>